<keyword evidence="5 11" id="KW-0812">Transmembrane</keyword>
<evidence type="ECO:0000256" key="9">
    <source>
        <dbReference type="ARBA" id="ARBA00023004"/>
    </source>
</evidence>
<evidence type="ECO:0000256" key="4">
    <source>
        <dbReference type="ARBA" id="ARBA00022617"/>
    </source>
</evidence>
<reference evidence="14 15" key="1">
    <citation type="journal article" date="2022" name="Allergy">
        <title>Genome assembly and annotation of Periplaneta americana reveal a comprehensive cockroach allergen profile.</title>
        <authorList>
            <person name="Wang L."/>
            <person name="Xiong Q."/>
            <person name="Saelim N."/>
            <person name="Wang L."/>
            <person name="Nong W."/>
            <person name="Wan A.T."/>
            <person name="Shi M."/>
            <person name="Liu X."/>
            <person name="Cao Q."/>
            <person name="Hui J.H.L."/>
            <person name="Sookrung N."/>
            <person name="Leung T.F."/>
            <person name="Tungtrongchitr A."/>
            <person name="Tsui S.K.W."/>
        </authorList>
    </citation>
    <scope>NUCLEOTIDE SEQUENCE [LARGE SCALE GENOMIC DNA]</scope>
    <source>
        <strain evidence="14">PWHHKU_190912</strain>
    </source>
</reference>
<evidence type="ECO:0000256" key="8">
    <source>
        <dbReference type="ARBA" id="ARBA00022989"/>
    </source>
</evidence>
<evidence type="ECO:0000256" key="5">
    <source>
        <dbReference type="ARBA" id="ARBA00022692"/>
    </source>
</evidence>
<gene>
    <name evidence="14" type="ORF">ANN_19866</name>
</gene>
<dbReference type="PANTHER" id="PTHR10106">
    <property type="entry name" value="CYTOCHROME B561-RELATED"/>
    <property type="match status" value="1"/>
</dbReference>
<dbReference type="InterPro" id="IPR006593">
    <property type="entry name" value="Cyt_b561/ferric_Rdtase_TM"/>
</dbReference>
<protein>
    <recommendedName>
        <fullName evidence="13">Cytochrome b561 domain-containing protein</fullName>
    </recommendedName>
</protein>
<sequence length="125" mass="13431">FVVGFFSFLILLCCEGATAAFRASLVPIHATFGITTFMLAVATCLTGLTEKALFEIGYLSDCKEISCAYVVASTCSKNYKNLPEEAIIVNALAMVLTAGAIVVAYIVMKDDFKYRGHILITAQGD</sequence>
<keyword evidence="3" id="KW-0813">Transport</keyword>
<dbReference type="Gene3D" id="1.20.120.1770">
    <property type="match status" value="1"/>
</dbReference>
<name>A0ABQ8SBM5_PERAM</name>
<evidence type="ECO:0000256" key="12">
    <source>
        <dbReference type="SAM" id="SignalP"/>
    </source>
</evidence>
<evidence type="ECO:0000313" key="15">
    <source>
        <dbReference type="Proteomes" id="UP001148838"/>
    </source>
</evidence>
<feature type="transmembrane region" description="Helical" evidence="11">
    <location>
        <begin position="29"/>
        <end position="48"/>
    </location>
</feature>
<evidence type="ECO:0000256" key="1">
    <source>
        <dbReference type="ARBA" id="ARBA00001970"/>
    </source>
</evidence>
<dbReference type="InterPro" id="IPR043205">
    <property type="entry name" value="CYB561/CYBRD1-like"/>
</dbReference>
<feature type="transmembrane region" description="Helical" evidence="11">
    <location>
        <begin position="87"/>
        <end position="108"/>
    </location>
</feature>
<feature type="non-terminal residue" evidence="14">
    <location>
        <position position="1"/>
    </location>
</feature>
<comment type="subcellular location">
    <subcellularLocation>
        <location evidence="2">Membrane</location>
        <topology evidence="2">Multi-pass membrane protein</topology>
    </subcellularLocation>
</comment>
<keyword evidence="8 11" id="KW-1133">Transmembrane helix</keyword>
<feature type="domain" description="Cytochrome b561" evidence="13">
    <location>
        <begin position="1"/>
        <end position="108"/>
    </location>
</feature>
<feature type="signal peptide" evidence="12">
    <location>
        <begin position="1"/>
        <end position="19"/>
    </location>
</feature>
<organism evidence="14 15">
    <name type="scientific">Periplaneta americana</name>
    <name type="common">American cockroach</name>
    <name type="synonym">Blatta americana</name>
    <dbReference type="NCBI Taxonomy" id="6978"/>
    <lineage>
        <taxon>Eukaryota</taxon>
        <taxon>Metazoa</taxon>
        <taxon>Ecdysozoa</taxon>
        <taxon>Arthropoda</taxon>
        <taxon>Hexapoda</taxon>
        <taxon>Insecta</taxon>
        <taxon>Pterygota</taxon>
        <taxon>Neoptera</taxon>
        <taxon>Polyneoptera</taxon>
        <taxon>Dictyoptera</taxon>
        <taxon>Blattodea</taxon>
        <taxon>Blattoidea</taxon>
        <taxon>Blattidae</taxon>
        <taxon>Blattinae</taxon>
        <taxon>Periplaneta</taxon>
    </lineage>
</organism>
<accession>A0ABQ8SBM5</accession>
<dbReference type="Proteomes" id="UP001148838">
    <property type="component" value="Unassembled WGS sequence"/>
</dbReference>
<comment type="caution">
    <text evidence="14">The sequence shown here is derived from an EMBL/GenBank/DDBJ whole genome shotgun (WGS) entry which is preliminary data.</text>
</comment>
<evidence type="ECO:0000256" key="11">
    <source>
        <dbReference type="SAM" id="Phobius"/>
    </source>
</evidence>
<evidence type="ECO:0000256" key="6">
    <source>
        <dbReference type="ARBA" id="ARBA00022723"/>
    </source>
</evidence>
<dbReference type="PROSITE" id="PS50939">
    <property type="entry name" value="CYTOCHROME_B561"/>
    <property type="match status" value="1"/>
</dbReference>
<keyword evidence="15" id="KW-1185">Reference proteome</keyword>
<evidence type="ECO:0000259" key="13">
    <source>
        <dbReference type="PROSITE" id="PS50939"/>
    </source>
</evidence>
<comment type="cofactor">
    <cofactor evidence="1">
        <name>heme b</name>
        <dbReference type="ChEBI" id="CHEBI:60344"/>
    </cofactor>
</comment>
<evidence type="ECO:0000256" key="7">
    <source>
        <dbReference type="ARBA" id="ARBA00022982"/>
    </source>
</evidence>
<keyword evidence="9" id="KW-0408">Iron</keyword>
<evidence type="ECO:0000313" key="14">
    <source>
        <dbReference type="EMBL" id="KAJ4431269.1"/>
    </source>
</evidence>
<feature type="chain" id="PRO_5045362760" description="Cytochrome b561 domain-containing protein" evidence="12">
    <location>
        <begin position="20"/>
        <end position="125"/>
    </location>
</feature>
<keyword evidence="12" id="KW-0732">Signal</keyword>
<evidence type="ECO:0000256" key="10">
    <source>
        <dbReference type="ARBA" id="ARBA00023136"/>
    </source>
</evidence>
<evidence type="ECO:0000256" key="3">
    <source>
        <dbReference type="ARBA" id="ARBA00022448"/>
    </source>
</evidence>
<proteinExistence type="predicted"/>
<dbReference type="EMBL" id="JAJSOF020000031">
    <property type="protein sequence ID" value="KAJ4431269.1"/>
    <property type="molecule type" value="Genomic_DNA"/>
</dbReference>
<dbReference type="Pfam" id="PF03188">
    <property type="entry name" value="Cytochrom_B561"/>
    <property type="match status" value="1"/>
</dbReference>
<evidence type="ECO:0000256" key="2">
    <source>
        <dbReference type="ARBA" id="ARBA00004141"/>
    </source>
</evidence>
<dbReference type="PANTHER" id="PTHR10106:SF24">
    <property type="entry name" value="NO EXTENDED MEMORY, ISOFORM A"/>
    <property type="match status" value="1"/>
</dbReference>
<keyword evidence="10 11" id="KW-0472">Membrane</keyword>
<keyword evidence="4" id="KW-0349">Heme</keyword>
<keyword evidence="6" id="KW-0479">Metal-binding</keyword>
<keyword evidence="7" id="KW-0249">Electron transport</keyword>